<dbReference type="EMBL" id="BAVZ01000036">
    <property type="protein sequence ID" value="GAF10765.1"/>
    <property type="molecule type" value="Genomic_DNA"/>
</dbReference>
<evidence type="ECO:0000259" key="1">
    <source>
        <dbReference type="Pfam" id="PF13157"/>
    </source>
</evidence>
<dbReference type="RefSeq" id="WP_036653495.1">
    <property type="nucleotide sequence ID" value="NZ_BAVZ01000036.1"/>
</dbReference>
<reference evidence="2 3" key="1">
    <citation type="journal article" date="2014" name="Genome Announc.">
        <title>Draft Genome Sequence of Paenibacillus pini JCM 16418T, Isolated from the Rhizosphere of Pine Tree.</title>
        <authorList>
            <person name="Yuki M."/>
            <person name="Oshima K."/>
            <person name="Suda W."/>
            <person name="Oshida Y."/>
            <person name="Kitamura K."/>
            <person name="Iida Y."/>
            <person name="Hattori M."/>
            <person name="Ohkuma M."/>
        </authorList>
    </citation>
    <scope>NUCLEOTIDE SEQUENCE [LARGE SCALE GENOMIC DNA]</scope>
    <source>
        <strain evidence="2 3">JCM 16418</strain>
    </source>
</reference>
<sequence length="125" mass="13213">MACCSNSVSALSCCADKNYVQDKVCTPWSGTVVAADVTVIAFTNNINQNIVGTGYLQYDVGPAAITLDFLDSTGTPINAAPITLPPGTSLAFTYRRFSVIEITLPGATAGTYQGEFCITTRYPVE</sequence>
<comment type="caution">
    <text evidence="2">The sequence shown here is derived from an EMBL/GenBank/DDBJ whole genome shotgun (WGS) entry which is preliminary data.</text>
</comment>
<dbReference type="InterPro" id="IPR025055">
    <property type="entry name" value="Ena_core"/>
</dbReference>
<dbReference type="Pfam" id="PF13157">
    <property type="entry name" value="Enas"/>
    <property type="match status" value="1"/>
</dbReference>
<name>W7YIN8_9BACL</name>
<evidence type="ECO:0000313" key="2">
    <source>
        <dbReference type="EMBL" id="GAF10765.1"/>
    </source>
</evidence>
<dbReference type="Proteomes" id="UP000019364">
    <property type="component" value="Unassembled WGS sequence"/>
</dbReference>
<protein>
    <submittedName>
        <fullName evidence="2">Group-specific protein</fullName>
    </submittedName>
</protein>
<gene>
    <name evidence="2" type="ORF">JCM16418_4985</name>
</gene>
<dbReference type="AlphaFoldDB" id="W7YIN8"/>
<feature type="domain" description="Endospore appendages core" evidence="1">
    <location>
        <begin position="11"/>
        <end position="124"/>
    </location>
</feature>
<dbReference type="OrthoDB" id="2608125at2"/>
<evidence type="ECO:0000313" key="3">
    <source>
        <dbReference type="Proteomes" id="UP000019364"/>
    </source>
</evidence>
<proteinExistence type="predicted"/>
<organism evidence="2 3">
    <name type="scientific">Paenibacillus pini JCM 16418</name>
    <dbReference type="NCBI Taxonomy" id="1236976"/>
    <lineage>
        <taxon>Bacteria</taxon>
        <taxon>Bacillati</taxon>
        <taxon>Bacillota</taxon>
        <taxon>Bacilli</taxon>
        <taxon>Bacillales</taxon>
        <taxon>Paenibacillaceae</taxon>
        <taxon>Paenibacillus</taxon>
    </lineage>
</organism>
<keyword evidence="3" id="KW-1185">Reference proteome</keyword>
<dbReference type="eggNOG" id="ENOG503490G">
    <property type="taxonomic scope" value="Bacteria"/>
</dbReference>
<accession>W7YIN8</accession>